<sequence length="112" mass="12026">MLFNEGGKDQDCIHPHPYADIGTVAQIEESSGMGLAADHSTIGPLIRKTRGSFSKMQASSPLHQINQLMPSSSALSETDCYSNGISDNLIRNGVINQSNQHVSSVSMRVLTP</sequence>
<dbReference type="AlphaFoldDB" id="A0AAN9XNG7"/>
<proteinExistence type="predicted"/>
<keyword evidence="2" id="KW-1185">Reference proteome</keyword>
<gene>
    <name evidence="1" type="ORF">VNO78_10962</name>
</gene>
<dbReference type="EMBL" id="JAYMYS010000003">
    <property type="protein sequence ID" value="KAK7399772.1"/>
    <property type="molecule type" value="Genomic_DNA"/>
</dbReference>
<organism evidence="1 2">
    <name type="scientific">Psophocarpus tetragonolobus</name>
    <name type="common">Winged bean</name>
    <name type="synonym">Dolichos tetragonolobus</name>
    <dbReference type="NCBI Taxonomy" id="3891"/>
    <lineage>
        <taxon>Eukaryota</taxon>
        <taxon>Viridiplantae</taxon>
        <taxon>Streptophyta</taxon>
        <taxon>Embryophyta</taxon>
        <taxon>Tracheophyta</taxon>
        <taxon>Spermatophyta</taxon>
        <taxon>Magnoliopsida</taxon>
        <taxon>eudicotyledons</taxon>
        <taxon>Gunneridae</taxon>
        <taxon>Pentapetalae</taxon>
        <taxon>rosids</taxon>
        <taxon>fabids</taxon>
        <taxon>Fabales</taxon>
        <taxon>Fabaceae</taxon>
        <taxon>Papilionoideae</taxon>
        <taxon>50 kb inversion clade</taxon>
        <taxon>NPAAA clade</taxon>
        <taxon>indigoferoid/millettioid clade</taxon>
        <taxon>Phaseoleae</taxon>
        <taxon>Psophocarpus</taxon>
    </lineage>
</organism>
<comment type="caution">
    <text evidence="1">The sequence shown here is derived from an EMBL/GenBank/DDBJ whole genome shotgun (WGS) entry which is preliminary data.</text>
</comment>
<accession>A0AAN9XNG7</accession>
<name>A0AAN9XNG7_PSOTE</name>
<protein>
    <submittedName>
        <fullName evidence="1">Uncharacterized protein</fullName>
    </submittedName>
</protein>
<reference evidence="1 2" key="1">
    <citation type="submission" date="2024-01" db="EMBL/GenBank/DDBJ databases">
        <title>The genomes of 5 underutilized Papilionoideae crops provide insights into root nodulation and disease resistanc.</title>
        <authorList>
            <person name="Jiang F."/>
        </authorList>
    </citation>
    <scope>NUCLEOTIDE SEQUENCE [LARGE SCALE GENOMIC DNA]</scope>
    <source>
        <strain evidence="1">DUOXIRENSHENG_FW03</strain>
        <tissue evidence="1">Leaves</tissue>
    </source>
</reference>
<dbReference type="Proteomes" id="UP001386955">
    <property type="component" value="Unassembled WGS sequence"/>
</dbReference>
<evidence type="ECO:0000313" key="2">
    <source>
        <dbReference type="Proteomes" id="UP001386955"/>
    </source>
</evidence>
<evidence type="ECO:0000313" key="1">
    <source>
        <dbReference type="EMBL" id="KAK7399772.1"/>
    </source>
</evidence>